<reference evidence="1" key="2">
    <citation type="submission" date="2010-07" db="EMBL/GenBank/DDBJ databases">
        <authorList>
            <consortium name="The Broad Institute Genome Sequencing Platform"/>
            <consortium name="Broad Institute Genome Sequencing Center for Infectious Disease"/>
            <person name="Ma L.-J."/>
            <person name="Dead R."/>
            <person name="Young S."/>
            <person name="Zeng Q."/>
            <person name="Koehrsen M."/>
            <person name="Alvarado L."/>
            <person name="Berlin A."/>
            <person name="Chapman S.B."/>
            <person name="Chen Z."/>
            <person name="Freedman E."/>
            <person name="Gellesch M."/>
            <person name="Goldberg J."/>
            <person name="Griggs A."/>
            <person name="Gujja S."/>
            <person name="Heilman E.R."/>
            <person name="Heiman D."/>
            <person name="Hepburn T."/>
            <person name="Howarth C."/>
            <person name="Jen D."/>
            <person name="Larson L."/>
            <person name="Mehta T."/>
            <person name="Neiman D."/>
            <person name="Pearson M."/>
            <person name="Roberts A."/>
            <person name="Saif S."/>
            <person name="Shea T."/>
            <person name="Shenoy N."/>
            <person name="Sisk P."/>
            <person name="Stolte C."/>
            <person name="Sykes S."/>
            <person name="Walk T."/>
            <person name="White J."/>
            <person name="Yandava C."/>
            <person name="Haas B."/>
            <person name="Nusbaum C."/>
            <person name="Birren B."/>
        </authorList>
    </citation>
    <scope>NUCLEOTIDE SEQUENCE</scope>
    <source>
        <strain evidence="1">R3-111a-1</strain>
    </source>
</reference>
<reference evidence="1" key="3">
    <citation type="submission" date="2010-09" db="EMBL/GenBank/DDBJ databases">
        <title>Annotation of Gaeumannomyces graminis var. tritici R3-111a-1.</title>
        <authorList>
            <consortium name="The Broad Institute Genome Sequencing Platform"/>
            <person name="Ma L.-J."/>
            <person name="Dead R."/>
            <person name="Young S.K."/>
            <person name="Zeng Q."/>
            <person name="Gargeya S."/>
            <person name="Fitzgerald M."/>
            <person name="Haas B."/>
            <person name="Abouelleil A."/>
            <person name="Alvarado L."/>
            <person name="Arachchi H.M."/>
            <person name="Berlin A."/>
            <person name="Brown A."/>
            <person name="Chapman S.B."/>
            <person name="Chen Z."/>
            <person name="Dunbar C."/>
            <person name="Freedman E."/>
            <person name="Gearin G."/>
            <person name="Gellesch M."/>
            <person name="Goldberg J."/>
            <person name="Griggs A."/>
            <person name="Gujja S."/>
            <person name="Heiman D."/>
            <person name="Howarth C."/>
            <person name="Larson L."/>
            <person name="Lui A."/>
            <person name="MacDonald P.J.P."/>
            <person name="Mehta T."/>
            <person name="Montmayeur A."/>
            <person name="Murphy C."/>
            <person name="Neiman D."/>
            <person name="Pearson M."/>
            <person name="Priest M."/>
            <person name="Roberts A."/>
            <person name="Saif S."/>
            <person name="Shea T."/>
            <person name="Shenoy N."/>
            <person name="Sisk P."/>
            <person name="Stolte C."/>
            <person name="Sykes S."/>
            <person name="Yandava C."/>
            <person name="Wortman J."/>
            <person name="Nusbaum C."/>
            <person name="Birren B."/>
        </authorList>
    </citation>
    <scope>NUCLEOTIDE SEQUENCE</scope>
    <source>
        <strain evidence="1">R3-111a-1</strain>
    </source>
</reference>
<evidence type="ECO:0000313" key="3">
    <source>
        <dbReference type="Proteomes" id="UP000006039"/>
    </source>
</evidence>
<dbReference type="EMBL" id="GL385403">
    <property type="protein sequence ID" value="EJT69931.1"/>
    <property type="molecule type" value="Genomic_DNA"/>
</dbReference>
<name>J3PH34_GAET3</name>
<evidence type="ECO:0000313" key="1">
    <source>
        <dbReference type="EMBL" id="EJT69931.1"/>
    </source>
</evidence>
<organism evidence="1">
    <name type="scientific">Gaeumannomyces tritici (strain R3-111a-1)</name>
    <name type="common">Wheat and barley take-all root rot fungus</name>
    <name type="synonym">Gaeumannomyces graminis var. tritici</name>
    <dbReference type="NCBI Taxonomy" id="644352"/>
    <lineage>
        <taxon>Eukaryota</taxon>
        <taxon>Fungi</taxon>
        <taxon>Dikarya</taxon>
        <taxon>Ascomycota</taxon>
        <taxon>Pezizomycotina</taxon>
        <taxon>Sordariomycetes</taxon>
        <taxon>Sordariomycetidae</taxon>
        <taxon>Magnaporthales</taxon>
        <taxon>Magnaporthaceae</taxon>
        <taxon>Gaeumannomyces</taxon>
    </lineage>
</organism>
<accession>J3PH34</accession>
<protein>
    <submittedName>
        <fullName evidence="1 2">Uncharacterized protein</fullName>
    </submittedName>
</protein>
<evidence type="ECO:0000313" key="2">
    <source>
        <dbReference type="EnsemblFungi" id="EJT69931"/>
    </source>
</evidence>
<dbReference type="GeneID" id="20353272"/>
<dbReference type="AlphaFoldDB" id="J3PH34"/>
<sequence>MCMCSGAPPRWDLVLRLGIFPGPFPASFSPVLPRVGNAPAPVALSLETASPVCSAWNGPTSFQPQARTKVIDV</sequence>
<gene>
    <name evidence="2" type="primary">20353272</name>
    <name evidence="1" type="ORF">GGTG_12814</name>
</gene>
<reference evidence="2" key="5">
    <citation type="submission" date="2018-04" db="UniProtKB">
        <authorList>
            <consortium name="EnsemblFungi"/>
        </authorList>
    </citation>
    <scope>IDENTIFICATION</scope>
    <source>
        <strain evidence="2">R3-111a-1</strain>
    </source>
</reference>
<reference evidence="3" key="1">
    <citation type="submission" date="2010-07" db="EMBL/GenBank/DDBJ databases">
        <title>The genome sequence of Gaeumannomyces graminis var. tritici strain R3-111a-1.</title>
        <authorList>
            <consortium name="The Broad Institute Genome Sequencing Platform"/>
            <person name="Ma L.-J."/>
            <person name="Dead R."/>
            <person name="Young S."/>
            <person name="Zeng Q."/>
            <person name="Koehrsen M."/>
            <person name="Alvarado L."/>
            <person name="Berlin A."/>
            <person name="Chapman S.B."/>
            <person name="Chen Z."/>
            <person name="Freedman E."/>
            <person name="Gellesch M."/>
            <person name="Goldberg J."/>
            <person name="Griggs A."/>
            <person name="Gujja S."/>
            <person name="Heilman E.R."/>
            <person name="Heiman D."/>
            <person name="Hepburn T."/>
            <person name="Howarth C."/>
            <person name="Jen D."/>
            <person name="Larson L."/>
            <person name="Mehta T."/>
            <person name="Neiman D."/>
            <person name="Pearson M."/>
            <person name="Roberts A."/>
            <person name="Saif S."/>
            <person name="Shea T."/>
            <person name="Shenoy N."/>
            <person name="Sisk P."/>
            <person name="Stolte C."/>
            <person name="Sykes S."/>
            <person name="Walk T."/>
            <person name="White J."/>
            <person name="Yandava C."/>
            <person name="Haas B."/>
            <person name="Nusbaum C."/>
            <person name="Birren B."/>
        </authorList>
    </citation>
    <scope>NUCLEOTIDE SEQUENCE [LARGE SCALE GENOMIC DNA]</scope>
    <source>
        <strain evidence="3">R3-111a-1</strain>
    </source>
</reference>
<reference evidence="2" key="4">
    <citation type="journal article" date="2015" name="G3 (Bethesda)">
        <title>Genome sequences of three phytopathogenic species of the Magnaporthaceae family of fungi.</title>
        <authorList>
            <person name="Okagaki L.H."/>
            <person name="Nunes C.C."/>
            <person name="Sailsbery J."/>
            <person name="Clay B."/>
            <person name="Brown D."/>
            <person name="John T."/>
            <person name="Oh Y."/>
            <person name="Young N."/>
            <person name="Fitzgerald M."/>
            <person name="Haas B.J."/>
            <person name="Zeng Q."/>
            <person name="Young S."/>
            <person name="Adiconis X."/>
            <person name="Fan L."/>
            <person name="Levin J.Z."/>
            <person name="Mitchell T.K."/>
            <person name="Okubara P.A."/>
            <person name="Farman M.L."/>
            <person name="Kohn L.M."/>
            <person name="Birren B."/>
            <person name="Ma L.-J."/>
            <person name="Dean R.A."/>
        </authorList>
    </citation>
    <scope>NUCLEOTIDE SEQUENCE</scope>
    <source>
        <strain evidence="2">R3-111a-1</strain>
    </source>
</reference>
<dbReference type="Proteomes" id="UP000006039">
    <property type="component" value="Unassembled WGS sequence"/>
</dbReference>
<keyword evidence="3" id="KW-1185">Reference proteome</keyword>
<proteinExistence type="predicted"/>
<dbReference type="VEuPathDB" id="FungiDB:GGTG_12814"/>
<dbReference type="EnsemblFungi" id="EJT69931">
    <property type="protein sequence ID" value="EJT69931"/>
    <property type="gene ID" value="GGTG_12814"/>
</dbReference>
<dbReference type="HOGENOM" id="CLU_2704956_0_0_1"/>
<dbReference type="RefSeq" id="XP_009228979.1">
    <property type="nucleotide sequence ID" value="XM_009230715.1"/>
</dbReference>